<dbReference type="AlphaFoldDB" id="A0AAV1CEK7"/>
<organism evidence="5 6">
    <name type="scientific">Oldenlandia corymbosa var. corymbosa</name>
    <dbReference type="NCBI Taxonomy" id="529605"/>
    <lineage>
        <taxon>Eukaryota</taxon>
        <taxon>Viridiplantae</taxon>
        <taxon>Streptophyta</taxon>
        <taxon>Embryophyta</taxon>
        <taxon>Tracheophyta</taxon>
        <taxon>Spermatophyta</taxon>
        <taxon>Magnoliopsida</taxon>
        <taxon>eudicotyledons</taxon>
        <taxon>Gunneridae</taxon>
        <taxon>Pentapetalae</taxon>
        <taxon>asterids</taxon>
        <taxon>lamiids</taxon>
        <taxon>Gentianales</taxon>
        <taxon>Rubiaceae</taxon>
        <taxon>Rubioideae</taxon>
        <taxon>Spermacoceae</taxon>
        <taxon>Hedyotis-Oldenlandia complex</taxon>
        <taxon>Oldenlandia</taxon>
    </lineage>
</organism>
<feature type="region of interest" description="Disordered" evidence="2">
    <location>
        <begin position="1"/>
        <end position="30"/>
    </location>
</feature>
<feature type="coiled-coil region" evidence="1">
    <location>
        <begin position="770"/>
        <end position="797"/>
    </location>
</feature>
<keyword evidence="1" id="KW-0175">Coiled coil</keyword>
<feature type="compositionally biased region" description="Low complexity" evidence="2">
    <location>
        <begin position="17"/>
        <end position="30"/>
    </location>
</feature>
<dbReference type="Proteomes" id="UP001161247">
    <property type="component" value="Chromosome 2"/>
</dbReference>
<dbReference type="PANTHER" id="PTHR31280:SF4">
    <property type="entry name" value="ELONGATION FACTOR TS (DUF810)"/>
    <property type="match status" value="1"/>
</dbReference>
<dbReference type="Pfam" id="PF25761">
    <property type="entry name" value="TPR_PATROL1"/>
    <property type="match status" value="1"/>
</dbReference>
<dbReference type="PROSITE" id="PS51259">
    <property type="entry name" value="MHD2"/>
    <property type="match status" value="1"/>
</dbReference>
<accession>A0AAV1CEK7</accession>
<feature type="domain" description="MHD1" evidence="3">
    <location>
        <begin position="574"/>
        <end position="717"/>
    </location>
</feature>
<evidence type="ECO:0000256" key="2">
    <source>
        <dbReference type="SAM" id="MobiDB-lite"/>
    </source>
</evidence>
<dbReference type="InterPro" id="IPR057984">
    <property type="entry name" value="PATROL1_C"/>
</dbReference>
<reference evidence="5" key="1">
    <citation type="submission" date="2023-03" db="EMBL/GenBank/DDBJ databases">
        <authorList>
            <person name="Julca I."/>
        </authorList>
    </citation>
    <scope>NUCLEOTIDE SEQUENCE</scope>
</reference>
<name>A0AAV1CEK7_OLDCO</name>
<evidence type="ECO:0000313" key="5">
    <source>
        <dbReference type="EMBL" id="CAI9093543.1"/>
    </source>
</evidence>
<feature type="compositionally biased region" description="Basic and acidic residues" evidence="2">
    <location>
        <begin position="1"/>
        <end position="11"/>
    </location>
</feature>
<dbReference type="EMBL" id="OX459119">
    <property type="protein sequence ID" value="CAI9093543.1"/>
    <property type="molecule type" value="Genomic_DNA"/>
</dbReference>
<evidence type="ECO:0000259" key="3">
    <source>
        <dbReference type="PROSITE" id="PS51258"/>
    </source>
</evidence>
<dbReference type="InterPro" id="IPR014770">
    <property type="entry name" value="Munc13_1"/>
</dbReference>
<proteinExistence type="predicted"/>
<keyword evidence="6" id="KW-1185">Reference proteome</keyword>
<dbReference type="InterPro" id="IPR008528">
    <property type="entry name" value="unc-13_homologue"/>
</dbReference>
<evidence type="ECO:0000259" key="4">
    <source>
        <dbReference type="PROSITE" id="PS51259"/>
    </source>
</evidence>
<protein>
    <submittedName>
        <fullName evidence="5">OLC1v1029057C1</fullName>
    </submittedName>
</protein>
<feature type="compositionally biased region" description="Polar residues" evidence="2">
    <location>
        <begin position="129"/>
        <end position="138"/>
    </location>
</feature>
<feature type="compositionally biased region" description="Low complexity" evidence="2">
    <location>
        <begin position="101"/>
        <end position="128"/>
    </location>
</feature>
<dbReference type="Gene3D" id="1.10.357.50">
    <property type="match status" value="1"/>
</dbReference>
<gene>
    <name evidence="5" type="ORF">OLC1_LOCUS4926</name>
</gene>
<dbReference type="PANTHER" id="PTHR31280">
    <property type="entry name" value="PROTEIN UNC-13 HOMOLOG"/>
    <property type="match status" value="1"/>
</dbReference>
<evidence type="ECO:0000256" key="1">
    <source>
        <dbReference type="SAM" id="Coils"/>
    </source>
</evidence>
<evidence type="ECO:0000313" key="6">
    <source>
        <dbReference type="Proteomes" id="UP001161247"/>
    </source>
</evidence>
<sequence>MASLFSRDRTLGHSRRGSFSSSSSTPSSLSATLFTMPSTASSRFSPSKAAAAVTSSVSLSPLPSPFGDLTPTLSATDLRETAHEIFLATCRTATGKPLAFNSGNGSSSNGTSVHPNSTSSPSNPNSPSLQRSLTSTAASKMKKALGLRSSSSVKKAEGSPSPGSGGKGKKPVTLGELMRIQMRVSDAFDSRVRRGLLRMSAGQVGRRVESMVLPLELLQQFKSSDFTDHEEYDAWQKRNLRLLEAGLLLHPHVPIDKSNAAAQRLRQIIQGALDKPIETGRNNESMQVLRSAVMNLAGRSSDGLLESCHWADGFPLNLRLYEVLLESCFDVNDETSIIEEVDEVMDLVKKTWGILGLNQMLHNLCFTWVLFNRFVATGQVANDLLCAADSQLAEVAKDVKTTKDPAYAKILSSTLTAILGWAEKRLLAYHDTFDHANIDSMQSIVSLGVSSAKILVEDISNEYRRRRKNEVDVVRSRIDTYIRSSLRTAFAQRMEKADSSRRASRNQPNPLPVLAILAKDVGELANNEKDVFSPILKRWHPFAAGVAVATLHSCYGNELKQFISGITELTPDAVQVLRAADKLEKDLVQIAVEDSVDSDDGGKAIIREMPPYESEGIIANLVKDWIKTRVDRIKEWVDRNLQQEVWNPRANQEGYAPSGVEVLRIIDETLDAFFQLPIPTHPALLPDLMVGIDRCLQYYANKAKSGIGSRNKYIPTMPALTRCPMEKKFQGVFKKKEKPVNTQKKNSQAAVTNGNDLSGVPQLCVRINTLQRIRMELETLEKRIITLLRNSESAKVEDFSNGLAKKFELTPVVCVEVIQQICEAVAYKIVFHDLGHVLWDYLYVGEPSSSRIEPFLQELEQNLTVIADTIHERVRTRIVADIMRASFDGFLFVLLAGGPNRAFTKQDSQIIEDDFKALKDLFFANGDGLPTDVIDKFSTTVRDVLPLFRTDTESLIDRFRRLTLETYGSSAKSRFNFPLPQTTGQWNPTEPNTLLRVLCHRNDETASKFLKKTYNLPKRL</sequence>
<feature type="region of interest" description="Disordered" evidence="2">
    <location>
        <begin position="100"/>
        <end position="172"/>
    </location>
</feature>
<feature type="domain" description="MHD2" evidence="4">
    <location>
        <begin position="849"/>
        <end position="959"/>
    </location>
</feature>
<dbReference type="InterPro" id="IPR014772">
    <property type="entry name" value="Munc13_dom-2"/>
</dbReference>
<dbReference type="PROSITE" id="PS51258">
    <property type="entry name" value="MHD1"/>
    <property type="match status" value="1"/>
</dbReference>